<accession>A0ABP7UA34</accession>
<evidence type="ECO:0000313" key="2">
    <source>
        <dbReference type="Proteomes" id="UP001501469"/>
    </source>
</evidence>
<reference evidence="2" key="1">
    <citation type="journal article" date="2019" name="Int. J. Syst. Evol. Microbiol.">
        <title>The Global Catalogue of Microorganisms (GCM) 10K type strain sequencing project: providing services to taxonomists for standard genome sequencing and annotation.</title>
        <authorList>
            <consortium name="The Broad Institute Genomics Platform"/>
            <consortium name="The Broad Institute Genome Sequencing Center for Infectious Disease"/>
            <person name="Wu L."/>
            <person name="Ma J."/>
        </authorList>
    </citation>
    <scope>NUCLEOTIDE SEQUENCE [LARGE SCALE GENOMIC DNA]</scope>
    <source>
        <strain evidence="2">JCM 17225</strain>
    </source>
</reference>
<dbReference type="RefSeq" id="WP_345054454.1">
    <property type="nucleotide sequence ID" value="NZ_BAABDK010000017.1"/>
</dbReference>
<evidence type="ECO:0000313" key="1">
    <source>
        <dbReference type="EMBL" id="GAA4037569.1"/>
    </source>
</evidence>
<organism evidence="1 2">
    <name type="scientific">Hymenobacter glaciei</name>
    <dbReference type="NCBI Taxonomy" id="877209"/>
    <lineage>
        <taxon>Bacteria</taxon>
        <taxon>Pseudomonadati</taxon>
        <taxon>Bacteroidota</taxon>
        <taxon>Cytophagia</taxon>
        <taxon>Cytophagales</taxon>
        <taxon>Hymenobacteraceae</taxon>
        <taxon>Hymenobacter</taxon>
    </lineage>
</organism>
<dbReference type="InterPro" id="IPR025460">
    <property type="entry name" value="DUF4280"/>
</dbReference>
<evidence type="ECO:0008006" key="3">
    <source>
        <dbReference type="Google" id="ProtNLM"/>
    </source>
</evidence>
<protein>
    <recommendedName>
        <fullName evidence="3">DUF4280 domain-containing protein</fullName>
    </recommendedName>
</protein>
<dbReference type="Proteomes" id="UP001501469">
    <property type="component" value="Unassembled WGS sequence"/>
</dbReference>
<proteinExistence type="predicted"/>
<sequence>MPESTSSHDYIRAGALLRCDKGAQPCPLSVPPRTPTLAGKPWCNTNDRDPIVNQLNFGVCAVTQKPCLLTCRPLQWLDVQTSVDVAGRPALLDCSFIMCAIGGRITFLDSGQLG</sequence>
<dbReference type="EMBL" id="BAABDK010000017">
    <property type="protein sequence ID" value="GAA4037569.1"/>
    <property type="molecule type" value="Genomic_DNA"/>
</dbReference>
<dbReference type="Pfam" id="PF14107">
    <property type="entry name" value="DUF4280"/>
    <property type="match status" value="1"/>
</dbReference>
<name>A0ABP7UA34_9BACT</name>
<keyword evidence="2" id="KW-1185">Reference proteome</keyword>
<comment type="caution">
    <text evidence="1">The sequence shown here is derived from an EMBL/GenBank/DDBJ whole genome shotgun (WGS) entry which is preliminary data.</text>
</comment>
<gene>
    <name evidence="1" type="ORF">GCM10022409_23320</name>
</gene>